<evidence type="ECO:0000256" key="6">
    <source>
        <dbReference type="ARBA" id="ARBA00023002"/>
    </source>
</evidence>
<dbReference type="AlphaFoldDB" id="A0A022KSI0"/>
<sequence length="371" mass="40349">MPPISLVSPPATAPPTGRAATAPSATGTRPVRPSRDPVGQRSPSAATLPDPTEHLPAPSPRRRPALSYELFPARTGSSFERLQQTVAQLEHTAPDYVSVTSRTGYQNFARVLELTDHVLEHTRLRPLVHLTSVGARREHLVAAIEALLDRGVRGILALRGDVPEGHVPEDDEFPFARYLVELIREVERDRSALLAGGRLAIGVAAYPVRHPESPTRQHDVEVLVSKARSGADFAITQVFFDPADYCDLVTRARRAGVEIPLVPGFIPATDPKRLHRLAELSGVHAPRELLHALECAADDAERRRIGTRFTVDLIRGVLDAGAPGLHLYTFNRHAEALDVLDALDLDRWSTAGTPDPGTPDPAATPHQGDPR</sequence>
<evidence type="ECO:0000256" key="5">
    <source>
        <dbReference type="ARBA" id="ARBA00022827"/>
    </source>
</evidence>
<dbReference type="GO" id="GO:0035999">
    <property type="term" value="P:tetrahydrofolate interconversion"/>
    <property type="evidence" value="ECO:0007669"/>
    <property type="project" value="UniProtKB-UniPathway"/>
</dbReference>
<accession>A0A022KSI0</accession>
<keyword evidence="5 8" id="KW-0274">FAD</keyword>
<evidence type="ECO:0000256" key="3">
    <source>
        <dbReference type="ARBA" id="ARBA00006743"/>
    </source>
</evidence>
<dbReference type="SUPFAM" id="SSF51730">
    <property type="entry name" value="FAD-linked oxidoreductase"/>
    <property type="match status" value="1"/>
</dbReference>
<organism evidence="10 11">
    <name type="scientific">Brachybacterium muris UCD-AY4</name>
    <dbReference type="NCBI Taxonomy" id="1249481"/>
    <lineage>
        <taxon>Bacteria</taxon>
        <taxon>Bacillati</taxon>
        <taxon>Actinomycetota</taxon>
        <taxon>Actinomycetes</taxon>
        <taxon>Micrococcales</taxon>
        <taxon>Dermabacteraceae</taxon>
        <taxon>Brachybacterium</taxon>
    </lineage>
</organism>
<dbReference type="PANTHER" id="PTHR45754">
    <property type="entry name" value="METHYLENETETRAHYDROFOLATE REDUCTASE"/>
    <property type="match status" value="1"/>
</dbReference>
<comment type="catalytic activity">
    <reaction evidence="7">
        <text>(6S)-5-methyl-5,6,7,8-tetrahydrofolate + NAD(+) = (6R)-5,10-methylene-5,6,7,8-tetrahydrofolate + NADH + H(+)</text>
        <dbReference type="Rhea" id="RHEA:19821"/>
        <dbReference type="ChEBI" id="CHEBI:15378"/>
        <dbReference type="ChEBI" id="CHEBI:15636"/>
        <dbReference type="ChEBI" id="CHEBI:18608"/>
        <dbReference type="ChEBI" id="CHEBI:57540"/>
        <dbReference type="ChEBI" id="CHEBI:57945"/>
        <dbReference type="EC" id="1.5.1.54"/>
    </reaction>
    <physiologicalReaction direction="right-to-left" evidence="7">
        <dbReference type="Rhea" id="RHEA:19823"/>
    </physiologicalReaction>
</comment>
<dbReference type="RefSeq" id="WP_017824849.1">
    <property type="nucleotide sequence ID" value="NZ_KB403092.1"/>
</dbReference>
<dbReference type="EMBL" id="AORC01000013">
    <property type="protein sequence ID" value="EYT48739.1"/>
    <property type="molecule type" value="Genomic_DNA"/>
</dbReference>
<evidence type="ECO:0000256" key="4">
    <source>
        <dbReference type="ARBA" id="ARBA00022630"/>
    </source>
</evidence>
<keyword evidence="6 8" id="KW-0560">Oxidoreductase</keyword>
<dbReference type="GO" id="GO:0106312">
    <property type="term" value="F:methylenetetrahydrofolate reductase (NADH) activity"/>
    <property type="evidence" value="ECO:0007669"/>
    <property type="project" value="UniProtKB-EC"/>
</dbReference>
<name>A0A022KSI0_9MICO</name>
<dbReference type="GO" id="GO:0009086">
    <property type="term" value="P:methionine biosynthetic process"/>
    <property type="evidence" value="ECO:0007669"/>
    <property type="project" value="TreeGrafter"/>
</dbReference>
<keyword evidence="4 8" id="KW-0285">Flavoprotein</keyword>
<dbReference type="OrthoDB" id="9812555at2"/>
<evidence type="ECO:0000313" key="10">
    <source>
        <dbReference type="EMBL" id="EYT48739.1"/>
    </source>
</evidence>
<comment type="caution">
    <text evidence="10">The sequence shown here is derived from an EMBL/GenBank/DDBJ whole genome shotgun (WGS) entry which is preliminary data.</text>
</comment>
<keyword evidence="11" id="KW-1185">Reference proteome</keyword>
<comment type="pathway">
    <text evidence="2 8">One-carbon metabolism; tetrahydrofolate interconversion.</text>
</comment>
<evidence type="ECO:0000313" key="11">
    <source>
        <dbReference type="Proteomes" id="UP000019754"/>
    </source>
</evidence>
<protein>
    <recommendedName>
        <fullName evidence="8">Methylenetetrahydrofolate reductase</fullName>
    </recommendedName>
</protein>
<feature type="region of interest" description="Disordered" evidence="9">
    <location>
        <begin position="1"/>
        <end position="64"/>
    </location>
</feature>
<dbReference type="Gene3D" id="3.20.20.220">
    <property type="match status" value="1"/>
</dbReference>
<evidence type="ECO:0000256" key="2">
    <source>
        <dbReference type="ARBA" id="ARBA00004777"/>
    </source>
</evidence>
<feature type="region of interest" description="Disordered" evidence="9">
    <location>
        <begin position="348"/>
        <end position="371"/>
    </location>
</feature>
<reference evidence="10 11" key="1">
    <citation type="journal article" date="2013" name="Genome Announc.">
        <title>Draft genome sequence of an Actinobacterium, Brachybacterium muris strain UCD-AY4.</title>
        <authorList>
            <person name="Lo J.R."/>
            <person name="Lang J.M."/>
            <person name="Darling A.E."/>
            <person name="Eisen J.A."/>
            <person name="Coil D.A."/>
        </authorList>
    </citation>
    <scope>NUCLEOTIDE SEQUENCE [LARGE SCALE GENOMIC DNA]</scope>
    <source>
        <strain evidence="10 11">UCD-AY4</strain>
    </source>
</reference>
<dbReference type="Pfam" id="PF02219">
    <property type="entry name" value="MTHFR"/>
    <property type="match status" value="1"/>
</dbReference>
<feature type="compositionally biased region" description="Low complexity" evidence="9">
    <location>
        <begin position="350"/>
        <end position="365"/>
    </location>
</feature>
<dbReference type="PANTHER" id="PTHR45754:SF3">
    <property type="entry name" value="METHYLENETETRAHYDROFOLATE REDUCTASE (NADPH)"/>
    <property type="match status" value="1"/>
</dbReference>
<proteinExistence type="inferred from homology"/>
<comment type="cofactor">
    <cofactor evidence="1 8">
        <name>FAD</name>
        <dbReference type="ChEBI" id="CHEBI:57692"/>
    </cofactor>
</comment>
<evidence type="ECO:0000256" key="8">
    <source>
        <dbReference type="RuleBase" id="RU003862"/>
    </source>
</evidence>
<evidence type="ECO:0000256" key="9">
    <source>
        <dbReference type="SAM" id="MobiDB-lite"/>
    </source>
</evidence>
<dbReference type="InterPro" id="IPR003171">
    <property type="entry name" value="Mehydrof_redctse-like"/>
</dbReference>
<evidence type="ECO:0000256" key="7">
    <source>
        <dbReference type="ARBA" id="ARBA00048628"/>
    </source>
</evidence>
<dbReference type="Proteomes" id="UP000019754">
    <property type="component" value="Unassembled WGS sequence"/>
</dbReference>
<feature type="compositionally biased region" description="Low complexity" evidence="9">
    <location>
        <begin position="8"/>
        <end position="30"/>
    </location>
</feature>
<evidence type="ECO:0000256" key="1">
    <source>
        <dbReference type="ARBA" id="ARBA00001974"/>
    </source>
</evidence>
<dbReference type="GO" id="GO:0071949">
    <property type="term" value="F:FAD binding"/>
    <property type="evidence" value="ECO:0007669"/>
    <property type="project" value="TreeGrafter"/>
</dbReference>
<gene>
    <name evidence="10" type="ORF">D641_0111080</name>
</gene>
<dbReference type="GO" id="GO:0005829">
    <property type="term" value="C:cytosol"/>
    <property type="evidence" value="ECO:0007669"/>
    <property type="project" value="TreeGrafter"/>
</dbReference>
<dbReference type="HOGENOM" id="CLU_025841_0_1_11"/>
<dbReference type="UniPathway" id="UPA00193"/>
<dbReference type="CDD" id="cd00537">
    <property type="entry name" value="MTHFR"/>
    <property type="match status" value="1"/>
</dbReference>
<dbReference type="InterPro" id="IPR029041">
    <property type="entry name" value="FAD-linked_oxidoreductase-like"/>
</dbReference>
<comment type="similarity">
    <text evidence="3 8">Belongs to the methylenetetrahydrofolate reductase family.</text>
</comment>
<dbReference type="STRING" id="1249481.D641_0111080"/>